<name>W2TSJ3_NECAM</name>
<sequence length="92" mass="9820">MIFAASSSTKMRSYVCDVGRSVLSRSLRLSLLSFHIKLNIPVVGVSLPTTCAPSVTVTSFNTRRSARSPGCTAADSAEFLPLRRSRTTGGGR</sequence>
<proteinExistence type="predicted"/>
<reference evidence="2" key="1">
    <citation type="journal article" date="2014" name="Nat. Genet.">
        <title>Genome of the human hookworm Necator americanus.</title>
        <authorList>
            <person name="Tang Y.T."/>
            <person name="Gao X."/>
            <person name="Rosa B.A."/>
            <person name="Abubucker S."/>
            <person name="Hallsworth-Pepin K."/>
            <person name="Martin J."/>
            <person name="Tyagi R."/>
            <person name="Heizer E."/>
            <person name="Zhang X."/>
            <person name="Bhonagiri-Palsikar V."/>
            <person name="Minx P."/>
            <person name="Warren W.C."/>
            <person name="Wang Q."/>
            <person name="Zhan B."/>
            <person name="Hotez P.J."/>
            <person name="Sternberg P.W."/>
            <person name="Dougall A."/>
            <person name="Gaze S.T."/>
            <person name="Mulvenna J."/>
            <person name="Sotillo J."/>
            <person name="Ranganathan S."/>
            <person name="Rabelo E.M."/>
            <person name="Wilson R.K."/>
            <person name="Felgner P.L."/>
            <person name="Bethony J."/>
            <person name="Hawdon J.M."/>
            <person name="Gasser R.B."/>
            <person name="Loukas A."/>
            <person name="Mitreva M."/>
        </authorList>
    </citation>
    <scope>NUCLEOTIDE SEQUENCE [LARGE SCALE GENOMIC DNA]</scope>
</reference>
<protein>
    <submittedName>
        <fullName evidence="1">Uncharacterized protein</fullName>
    </submittedName>
</protein>
<evidence type="ECO:0000313" key="1">
    <source>
        <dbReference type="EMBL" id="ETN84634.1"/>
    </source>
</evidence>
<dbReference type="KEGG" id="nai:NECAME_06795"/>
<evidence type="ECO:0000313" key="2">
    <source>
        <dbReference type="Proteomes" id="UP000053676"/>
    </source>
</evidence>
<dbReference type="AlphaFoldDB" id="W2TSJ3"/>
<gene>
    <name evidence="1" type="ORF">NECAME_06795</name>
</gene>
<keyword evidence="2" id="KW-1185">Reference proteome</keyword>
<organism evidence="1 2">
    <name type="scientific">Necator americanus</name>
    <name type="common">Human hookworm</name>
    <dbReference type="NCBI Taxonomy" id="51031"/>
    <lineage>
        <taxon>Eukaryota</taxon>
        <taxon>Metazoa</taxon>
        <taxon>Ecdysozoa</taxon>
        <taxon>Nematoda</taxon>
        <taxon>Chromadorea</taxon>
        <taxon>Rhabditida</taxon>
        <taxon>Rhabditina</taxon>
        <taxon>Rhabditomorpha</taxon>
        <taxon>Strongyloidea</taxon>
        <taxon>Ancylostomatidae</taxon>
        <taxon>Bunostominae</taxon>
        <taxon>Necator</taxon>
    </lineage>
</organism>
<dbReference type="EMBL" id="KI657910">
    <property type="protein sequence ID" value="ETN84634.1"/>
    <property type="molecule type" value="Genomic_DNA"/>
</dbReference>
<dbReference type="Proteomes" id="UP000053676">
    <property type="component" value="Unassembled WGS sequence"/>
</dbReference>
<accession>W2TSJ3</accession>